<dbReference type="EMBL" id="FUKR01000017">
    <property type="protein sequence ID" value="SJN21230.1"/>
    <property type="molecule type" value="Genomic_DNA"/>
</dbReference>
<sequence length="243" mass="26422">MADEDGSMSGSGSGKARRGPERRLGLTPARIIDAARELSHGRGLNSWTIRDLAAALDVAPSVIYHHVGGRDRIVRGVVERLLGELRPPSAELPWQEWFRTFFYSARPLFAPYPGVAKWLVMHGPTFPGIEAFLDAGISTLDRAGFPRPALVYAMLTNSAMLSITRNDDRLEAGDDGPRDHATMRRLFSGIGADSPGIGRMITEVLGPLSDDPEGGGEAIDAEYYRLLVESLIAGLETLLPTER</sequence>
<dbReference type="SUPFAM" id="SSF48498">
    <property type="entry name" value="Tetracyclin repressor-like, C-terminal domain"/>
    <property type="match status" value="1"/>
</dbReference>
<dbReference type="Proteomes" id="UP000196778">
    <property type="component" value="Unassembled WGS sequence"/>
</dbReference>
<dbReference type="SUPFAM" id="SSF46689">
    <property type="entry name" value="Homeodomain-like"/>
    <property type="match status" value="1"/>
</dbReference>
<evidence type="ECO:0000256" key="3">
    <source>
        <dbReference type="ARBA" id="ARBA00023163"/>
    </source>
</evidence>
<feature type="domain" description="HTH tetR-type" evidence="6">
    <location>
        <begin position="25"/>
        <end position="85"/>
    </location>
</feature>
<dbReference type="InterPro" id="IPR001647">
    <property type="entry name" value="HTH_TetR"/>
</dbReference>
<keyword evidence="3" id="KW-0804">Transcription</keyword>
<proteinExistence type="predicted"/>
<evidence type="ECO:0000256" key="5">
    <source>
        <dbReference type="SAM" id="MobiDB-lite"/>
    </source>
</evidence>
<dbReference type="Pfam" id="PF00440">
    <property type="entry name" value="TetR_N"/>
    <property type="match status" value="1"/>
</dbReference>
<keyword evidence="1" id="KW-0805">Transcription regulation</keyword>
<evidence type="ECO:0000256" key="4">
    <source>
        <dbReference type="PROSITE-ProRule" id="PRU00335"/>
    </source>
</evidence>
<dbReference type="Gene3D" id="1.10.357.10">
    <property type="entry name" value="Tetracycline Repressor, domain 2"/>
    <property type="match status" value="1"/>
</dbReference>
<evidence type="ECO:0000313" key="7">
    <source>
        <dbReference type="EMBL" id="SJN21230.1"/>
    </source>
</evidence>
<dbReference type="InterPro" id="IPR009057">
    <property type="entry name" value="Homeodomain-like_sf"/>
</dbReference>
<evidence type="ECO:0000256" key="1">
    <source>
        <dbReference type="ARBA" id="ARBA00023015"/>
    </source>
</evidence>
<evidence type="ECO:0000259" key="6">
    <source>
        <dbReference type="PROSITE" id="PS50977"/>
    </source>
</evidence>
<gene>
    <name evidence="7" type="ORF">FM119_02660</name>
</gene>
<dbReference type="PROSITE" id="PS50977">
    <property type="entry name" value="HTH_TETR_2"/>
    <property type="match status" value="1"/>
</dbReference>
<dbReference type="PANTHER" id="PTHR30055">
    <property type="entry name" value="HTH-TYPE TRANSCRIPTIONAL REGULATOR RUTR"/>
    <property type="match status" value="1"/>
</dbReference>
<feature type="region of interest" description="Disordered" evidence="5">
    <location>
        <begin position="1"/>
        <end position="21"/>
    </location>
</feature>
<evidence type="ECO:0000313" key="8">
    <source>
        <dbReference type="Proteomes" id="UP000196778"/>
    </source>
</evidence>
<dbReference type="InterPro" id="IPR050109">
    <property type="entry name" value="HTH-type_TetR-like_transc_reg"/>
</dbReference>
<feature type="DNA-binding region" description="H-T-H motif" evidence="4">
    <location>
        <begin position="48"/>
        <end position="67"/>
    </location>
</feature>
<dbReference type="InterPro" id="IPR036271">
    <property type="entry name" value="Tet_transcr_reg_TetR-rel_C_sf"/>
</dbReference>
<protein>
    <submittedName>
        <fullName evidence="7">Transcriptional regulator, TetR family</fullName>
    </submittedName>
</protein>
<keyword evidence="8" id="KW-1185">Reference proteome</keyword>
<reference evidence="8" key="1">
    <citation type="submission" date="2017-02" db="EMBL/GenBank/DDBJ databases">
        <authorList>
            <person name="Dridi B."/>
        </authorList>
    </citation>
    <scope>NUCLEOTIDE SEQUENCE [LARGE SCALE GENOMIC DNA]</scope>
    <source>
        <strain evidence="8">EB411</strain>
    </source>
</reference>
<dbReference type="GO" id="GO:0000976">
    <property type="term" value="F:transcription cis-regulatory region binding"/>
    <property type="evidence" value="ECO:0007669"/>
    <property type="project" value="TreeGrafter"/>
</dbReference>
<dbReference type="GO" id="GO:0003700">
    <property type="term" value="F:DNA-binding transcription factor activity"/>
    <property type="evidence" value="ECO:0007669"/>
    <property type="project" value="TreeGrafter"/>
</dbReference>
<organism evidence="7 8">
    <name type="scientific">Mycetocola reblochoni REB411</name>
    <dbReference type="NCBI Taxonomy" id="1255698"/>
    <lineage>
        <taxon>Bacteria</taxon>
        <taxon>Bacillati</taxon>
        <taxon>Actinomycetota</taxon>
        <taxon>Actinomycetes</taxon>
        <taxon>Micrococcales</taxon>
        <taxon>Microbacteriaceae</taxon>
        <taxon>Mycetocola</taxon>
    </lineage>
</organism>
<dbReference type="PANTHER" id="PTHR30055:SF151">
    <property type="entry name" value="TRANSCRIPTIONAL REGULATORY PROTEIN"/>
    <property type="match status" value="1"/>
</dbReference>
<evidence type="ECO:0000256" key="2">
    <source>
        <dbReference type="ARBA" id="ARBA00023125"/>
    </source>
</evidence>
<accession>A0A1R4IMX8</accession>
<name>A0A1R4IMX8_9MICO</name>
<dbReference type="AlphaFoldDB" id="A0A1R4IMX8"/>
<keyword evidence="2 4" id="KW-0238">DNA-binding</keyword>